<accession>A0A6S7J987</accession>
<dbReference type="FunFam" id="1.20.1280.290:FF:000016">
    <property type="entry name" value="Cystinosin homolog"/>
    <property type="match status" value="1"/>
</dbReference>
<dbReference type="InterPro" id="IPR006603">
    <property type="entry name" value="PQ-loop_rpt"/>
</dbReference>
<sequence length="363" mass="41460">TDSKPDKIQVGHKTSFRLSLSGLRQQKLKSVLIKVDTEKHNVATTSENVTFTTKRSSAYVDVYGQDAGETYVIFNATSSVNISNLHSFKVKVHVVHSNTLVILNMVIGWIYFVAWSISFYPQVYVNWSRKSVIGLNFDFVCYNLLGFIAYGVFNIGMFWIPKIKSEYQAKHPNEDEDPVELNDVCFTLHAILLTLITAIQILIYERGNQVVSKLCKILISISCVFVFIALMITLFTDKISWLDYLYYFSYVKIGVTLIKYIPQAYMNFRRKSTIGWSIGNVLLDFTGGSLSIVQMIILSYNNDSWEAIFGDLTKFGLGLISVLFDILFIIQHYLLYPQKKRDHECIQDYEDDAQKNGKIAAPT</sequence>
<dbReference type="EMBL" id="CACRXK020014669">
    <property type="protein sequence ID" value="CAB4027217.1"/>
    <property type="molecule type" value="Genomic_DNA"/>
</dbReference>
<dbReference type="GO" id="GO:0005765">
    <property type="term" value="C:lysosomal membrane"/>
    <property type="evidence" value="ECO:0007669"/>
    <property type="project" value="UniProtKB-SubCell"/>
</dbReference>
<keyword evidence="5" id="KW-0677">Repeat</keyword>
<evidence type="ECO:0000313" key="12">
    <source>
        <dbReference type="Proteomes" id="UP001152795"/>
    </source>
</evidence>
<gene>
    <name evidence="11" type="ORF">PACLA_8A002820</name>
</gene>
<dbReference type="PANTHER" id="PTHR13131">
    <property type="entry name" value="CYSTINOSIN"/>
    <property type="match status" value="1"/>
</dbReference>
<dbReference type="SMART" id="SM00679">
    <property type="entry name" value="CTNS"/>
    <property type="match status" value="2"/>
</dbReference>
<evidence type="ECO:0000256" key="10">
    <source>
        <dbReference type="ARBA" id="ARBA00048473"/>
    </source>
</evidence>
<evidence type="ECO:0000256" key="2">
    <source>
        <dbReference type="ARBA" id="ARBA00006855"/>
    </source>
</evidence>
<organism evidence="11 12">
    <name type="scientific">Paramuricea clavata</name>
    <name type="common">Red gorgonian</name>
    <name type="synonym">Violescent sea-whip</name>
    <dbReference type="NCBI Taxonomy" id="317549"/>
    <lineage>
        <taxon>Eukaryota</taxon>
        <taxon>Metazoa</taxon>
        <taxon>Cnidaria</taxon>
        <taxon>Anthozoa</taxon>
        <taxon>Octocorallia</taxon>
        <taxon>Malacalcyonacea</taxon>
        <taxon>Plexauridae</taxon>
        <taxon>Paramuricea</taxon>
    </lineage>
</organism>
<evidence type="ECO:0000256" key="6">
    <source>
        <dbReference type="ARBA" id="ARBA00022847"/>
    </source>
</evidence>
<evidence type="ECO:0000256" key="1">
    <source>
        <dbReference type="ARBA" id="ARBA00004155"/>
    </source>
</evidence>
<dbReference type="Gene3D" id="1.20.1280.290">
    <property type="match status" value="2"/>
</dbReference>
<comment type="subcellular location">
    <subcellularLocation>
        <location evidence="1">Lysosome membrane</location>
        <topology evidence="1">Multi-pass membrane protein</topology>
    </subcellularLocation>
</comment>
<keyword evidence="7" id="KW-1133">Transmembrane helix</keyword>
<dbReference type="AlphaFoldDB" id="A0A6S7J987"/>
<evidence type="ECO:0000256" key="4">
    <source>
        <dbReference type="ARBA" id="ARBA00022692"/>
    </source>
</evidence>
<dbReference type="GO" id="GO:0015293">
    <property type="term" value="F:symporter activity"/>
    <property type="evidence" value="ECO:0007669"/>
    <property type="project" value="UniProtKB-KW"/>
</dbReference>
<comment type="catalytic activity">
    <reaction evidence="10">
        <text>L-cystine(out) + H(+)(out) = L-cystine(in) + H(+)(in)</text>
        <dbReference type="Rhea" id="RHEA:66172"/>
        <dbReference type="ChEBI" id="CHEBI:15378"/>
        <dbReference type="ChEBI" id="CHEBI:35491"/>
    </reaction>
    <physiologicalReaction direction="left-to-right" evidence="10">
        <dbReference type="Rhea" id="RHEA:66173"/>
    </physiologicalReaction>
</comment>
<evidence type="ECO:0000256" key="5">
    <source>
        <dbReference type="ARBA" id="ARBA00022737"/>
    </source>
</evidence>
<dbReference type="Pfam" id="PF04193">
    <property type="entry name" value="PQ-loop"/>
    <property type="match status" value="2"/>
</dbReference>
<reference evidence="11" key="1">
    <citation type="submission" date="2020-04" db="EMBL/GenBank/DDBJ databases">
        <authorList>
            <person name="Alioto T."/>
            <person name="Alioto T."/>
            <person name="Gomez Garrido J."/>
        </authorList>
    </citation>
    <scope>NUCLEOTIDE SEQUENCE</scope>
    <source>
        <strain evidence="11">A484AB</strain>
    </source>
</reference>
<evidence type="ECO:0000256" key="3">
    <source>
        <dbReference type="ARBA" id="ARBA00022448"/>
    </source>
</evidence>
<keyword evidence="3" id="KW-0813">Transport</keyword>
<comment type="similarity">
    <text evidence="2">Belongs to the cystinosin family.</text>
</comment>
<keyword evidence="12" id="KW-1185">Reference proteome</keyword>
<comment type="caution">
    <text evidence="11">The sequence shown here is derived from an EMBL/GenBank/DDBJ whole genome shotgun (WGS) entry which is preliminary data.</text>
</comment>
<keyword evidence="6" id="KW-0769">Symport</keyword>
<evidence type="ECO:0000256" key="8">
    <source>
        <dbReference type="ARBA" id="ARBA00023136"/>
    </source>
</evidence>
<dbReference type="NCBIfam" id="TIGR00951">
    <property type="entry name" value="2A43"/>
    <property type="match status" value="1"/>
</dbReference>
<evidence type="ECO:0000256" key="7">
    <source>
        <dbReference type="ARBA" id="ARBA00022989"/>
    </source>
</evidence>
<protein>
    <submittedName>
        <fullName evidence="11">Cystinosin</fullName>
    </submittedName>
</protein>
<keyword evidence="4" id="KW-0812">Transmembrane</keyword>
<feature type="non-terminal residue" evidence="11">
    <location>
        <position position="363"/>
    </location>
</feature>
<name>A0A6S7J987_PARCT</name>
<dbReference type="PANTHER" id="PTHR13131:SF5">
    <property type="entry name" value="CYSTINOSIN"/>
    <property type="match status" value="1"/>
</dbReference>
<dbReference type="InterPro" id="IPR005282">
    <property type="entry name" value="LC_transporter"/>
</dbReference>
<proteinExistence type="inferred from homology"/>
<keyword evidence="8" id="KW-0472">Membrane</keyword>
<keyword evidence="9" id="KW-0458">Lysosome</keyword>
<dbReference type="GO" id="GO:0015184">
    <property type="term" value="F:L-cystine transmembrane transporter activity"/>
    <property type="evidence" value="ECO:0007669"/>
    <property type="project" value="TreeGrafter"/>
</dbReference>
<evidence type="ECO:0000256" key="9">
    <source>
        <dbReference type="ARBA" id="ARBA00023228"/>
    </source>
</evidence>
<dbReference type="OrthoDB" id="75720at2759"/>
<dbReference type="Proteomes" id="UP001152795">
    <property type="component" value="Unassembled WGS sequence"/>
</dbReference>
<dbReference type="FunFam" id="1.20.1280.290:FF:000070">
    <property type="entry name" value="Predicted protein"/>
    <property type="match status" value="1"/>
</dbReference>
<evidence type="ECO:0000313" key="11">
    <source>
        <dbReference type="EMBL" id="CAB4027217.1"/>
    </source>
</evidence>